<comment type="similarity">
    <text evidence="1">Belongs to the calycin superfamily. Lipocalin family.</text>
</comment>
<dbReference type="PIRSF" id="PIRSF036893">
    <property type="entry name" value="Lipocalin_ApoD"/>
    <property type="match status" value="1"/>
</dbReference>
<evidence type="ECO:0000256" key="1">
    <source>
        <dbReference type="ARBA" id="ARBA00006889"/>
    </source>
</evidence>
<keyword evidence="2" id="KW-0732">Signal</keyword>
<protein>
    <recommendedName>
        <fullName evidence="3">Lipocalin/cytosolic fatty-acid binding domain-containing protein</fullName>
    </recommendedName>
</protein>
<evidence type="ECO:0000259" key="3">
    <source>
        <dbReference type="Pfam" id="PF08212"/>
    </source>
</evidence>
<feature type="non-terminal residue" evidence="4">
    <location>
        <position position="1"/>
    </location>
</feature>
<feature type="domain" description="Lipocalin/cytosolic fatty-acid binding" evidence="3">
    <location>
        <begin position="41"/>
        <end position="150"/>
    </location>
</feature>
<gene>
    <name evidence="4" type="ORF">g.57815</name>
</gene>
<dbReference type="GO" id="GO:0005737">
    <property type="term" value="C:cytoplasm"/>
    <property type="evidence" value="ECO:0007669"/>
    <property type="project" value="TreeGrafter"/>
</dbReference>
<dbReference type="Gene3D" id="2.40.128.20">
    <property type="match status" value="1"/>
</dbReference>
<dbReference type="EMBL" id="GECU01005343">
    <property type="protein sequence ID" value="JAT02364.1"/>
    <property type="molecule type" value="Transcribed_RNA"/>
</dbReference>
<evidence type="ECO:0000313" key="4">
    <source>
        <dbReference type="EMBL" id="JAT02364.1"/>
    </source>
</evidence>
<feature type="signal peptide" evidence="2">
    <location>
        <begin position="1"/>
        <end position="21"/>
    </location>
</feature>
<dbReference type="PANTHER" id="PTHR10612:SF34">
    <property type="entry name" value="APOLIPOPROTEIN D"/>
    <property type="match status" value="1"/>
</dbReference>
<dbReference type="InterPro" id="IPR022271">
    <property type="entry name" value="Lipocalin_ApoD"/>
</dbReference>
<name>A0A1B6JTY3_9HEMI</name>
<evidence type="ECO:0000256" key="2">
    <source>
        <dbReference type="SAM" id="SignalP"/>
    </source>
</evidence>
<dbReference type="InterPro" id="IPR012674">
    <property type="entry name" value="Calycin"/>
</dbReference>
<organism evidence="4">
    <name type="scientific">Homalodisca liturata</name>
    <dbReference type="NCBI Taxonomy" id="320908"/>
    <lineage>
        <taxon>Eukaryota</taxon>
        <taxon>Metazoa</taxon>
        <taxon>Ecdysozoa</taxon>
        <taxon>Arthropoda</taxon>
        <taxon>Hexapoda</taxon>
        <taxon>Insecta</taxon>
        <taxon>Pterygota</taxon>
        <taxon>Neoptera</taxon>
        <taxon>Paraneoptera</taxon>
        <taxon>Hemiptera</taxon>
        <taxon>Auchenorrhyncha</taxon>
        <taxon>Membracoidea</taxon>
        <taxon>Cicadellidae</taxon>
        <taxon>Cicadellinae</taxon>
        <taxon>Proconiini</taxon>
        <taxon>Homalodisca</taxon>
    </lineage>
</organism>
<reference evidence="4" key="1">
    <citation type="submission" date="2015-11" db="EMBL/GenBank/DDBJ databases">
        <title>De novo transcriptome assembly of four potential Pierce s Disease insect vectors from Arizona vineyards.</title>
        <authorList>
            <person name="Tassone E.E."/>
        </authorList>
    </citation>
    <scope>NUCLEOTIDE SEQUENCE</scope>
</reference>
<accession>A0A1B6JTY3</accession>
<sequence length="201" mass="22740">FFIMLKTCVQLVGLLTVFVSSQKLFTGHCPPVIAMEGFNRDRYMGIWYQQAAFKPFMKDEVSCTHFRYTPVAGGGFQVEGRKMARMTNGPVSVYGVAQPVNSSSKTSGKYVVTLFGELVNEVSSYTVLHTDYSEISVVWSCDPRYRLWNLQNVQVLTRQRTMNTTQLLASALRALLPKHLDMLFDNLSPVDQTQCEEILSM</sequence>
<dbReference type="Pfam" id="PF08212">
    <property type="entry name" value="Lipocalin_2"/>
    <property type="match status" value="1"/>
</dbReference>
<dbReference type="SUPFAM" id="SSF50814">
    <property type="entry name" value="Lipocalins"/>
    <property type="match status" value="1"/>
</dbReference>
<dbReference type="PANTHER" id="PTHR10612">
    <property type="entry name" value="APOLIPOPROTEIN D"/>
    <property type="match status" value="1"/>
</dbReference>
<dbReference type="InterPro" id="IPR000566">
    <property type="entry name" value="Lipocln_cytosolic_FA-bd_dom"/>
</dbReference>
<dbReference type="AlphaFoldDB" id="A0A1B6JTY3"/>
<feature type="chain" id="PRO_5008586187" description="Lipocalin/cytosolic fatty-acid binding domain-containing protein" evidence="2">
    <location>
        <begin position="22"/>
        <end position="201"/>
    </location>
</feature>
<proteinExistence type="inferred from homology"/>
<dbReference type="GO" id="GO:0006629">
    <property type="term" value="P:lipid metabolic process"/>
    <property type="evidence" value="ECO:0007669"/>
    <property type="project" value="TreeGrafter"/>
</dbReference>
<dbReference type="GO" id="GO:0000302">
    <property type="term" value="P:response to reactive oxygen species"/>
    <property type="evidence" value="ECO:0007669"/>
    <property type="project" value="TreeGrafter"/>
</dbReference>